<sequence length="177" mass="20609">MHLDRQSLEKAKHLIQSGLIDTIEVGTIKGLQEIHRFLFEGLYEFAGKIRDKNISKGNFRFANCLYLDLILPRIESMPQNNFNQIIEKYVEMNIAHPFLEGNGRATRIWLDLLLKKELKKIVLWDRIDKAAYLSAMERSPVNDLEIKTLLKKHLSSNINDPLTFIKGITQSYYYEGL</sequence>
<name>A0A0B2EBD7_HELPX</name>
<dbReference type="Proteomes" id="UP000254195">
    <property type="component" value="Unassembled WGS sequence"/>
</dbReference>
<comment type="catalytic activity">
    <reaction evidence="6">
        <text>L-threonyl-[protein] + ATP = 3-O-(5'-adenylyl)-L-threonyl-[protein] + diphosphate</text>
        <dbReference type="Rhea" id="RHEA:54292"/>
        <dbReference type="Rhea" id="RHEA-COMP:11060"/>
        <dbReference type="Rhea" id="RHEA-COMP:13847"/>
        <dbReference type="ChEBI" id="CHEBI:30013"/>
        <dbReference type="ChEBI" id="CHEBI:30616"/>
        <dbReference type="ChEBI" id="CHEBI:33019"/>
        <dbReference type="ChEBI" id="CHEBI:138113"/>
        <dbReference type="EC" id="2.7.7.108"/>
    </reaction>
</comment>
<dbReference type="NCBIfam" id="NF046029">
    <property type="entry name" value="ProtAdlyltaseNmFic"/>
    <property type="match status" value="1"/>
</dbReference>
<dbReference type="RefSeq" id="WP_000549887.1">
    <property type="nucleotide sequence ID" value="NZ_BSMS01000017.1"/>
</dbReference>
<dbReference type="EMBL" id="UGJP01000005">
    <property type="protein sequence ID" value="STR28345.1"/>
    <property type="molecule type" value="Genomic_DNA"/>
</dbReference>
<dbReference type="GO" id="GO:0070733">
    <property type="term" value="F:AMPylase activity"/>
    <property type="evidence" value="ECO:0007669"/>
    <property type="project" value="UniProtKB-EC"/>
</dbReference>
<dbReference type="InterPro" id="IPR036597">
    <property type="entry name" value="Fido-like_dom_sf"/>
</dbReference>
<dbReference type="FunFam" id="1.10.3290.10:FF:000002">
    <property type="entry name" value="Protein adenylyltransferase NmFic"/>
    <property type="match status" value="1"/>
</dbReference>
<evidence type="ECO:0000256" key="6">
    <source>
        <dbReference type="ARBA" id="ARBA00047939"/>
    </source>
</evidence>
<evidence type="ECO:0000313" key="9">
    <source>
        <dbReference type="EMBL" id="STR28345.1"/>
    </source>
</evidence>
<evidence type="ECO:0000259" key="8">
    <source>
        <dbReference type="PROSITE" id="PS51459"/>
    </source>
</evidence>
<organism evidence="9 10">
    <name type="scientific">Helicobacter pylori</name>
    <name type="common">Campylobacter pylori</name>
    <dbReference type="NCBI Taxonomy" id="210"/>
    <lineage>
        <taxon>Bacteria</taxon>
        <taxon>Pseudomonadati</taxon>
        <taxon>Campylobacterota</taxon>
        <taxon>Epsilonproteobacteria</taxon>
        <taxon>Campylobacterales</taxon>
        <taxon>Helicobacteraceae</taxon>
        <taxon>Helicobacter</taxon>
    </lineage>
</organism>
<evidence type="ECO:0000256" key="2">
    <source>
        <dbReference type="ARBA" id="ARBA00022695"/>
    </source>
</evidence>
<gene>
    <name evidence="9" type="primary">fic</name>
    <name evidence="9" type="ORF">NCTC13094_01322</name>
</gene>
<dbReference type="InterPro" id="IPR003812">
    <property type="entry name" value="Fido"/>
</dbReference>
<dbReference type="GO" id="GO:0005524">
    <property type="term" value="F:ATP binding"/>
    <property type="evidence" value="ECO:0007669"/>
    <property type="project" value="UniProtKB-KW"/>
</dbReference>
<keyword evidence="2 9" id="KW-0548">Nucleotidyltransferase</keyword>
<dbReference type="AlphaFoldDB" id="A0A0B2EBD7"/>
<evidence type="ECO:0000256" key="1">
    <source>
        <dbReference type="ARBA" id="ARBA00022679"/>
    </source>
</evidence>
<evidence type="ECO:0000256" key="4">
    <source>
        <dbReference type="ARBA" id="ARBA00022840"/>
    </source>
</evidence>
<evidence type="ECO:0000256" key="5">
    <source>
        <dbReference type="ARBA" id="ARBA00034531"/>
    </source>
</evidence>
<dbReference type="PANTHER" id="PTHR39560:SF1">
    <property type="entry name" value="PROTEIN ADENYLYLTRANSFERASE FIC-RELATED"/>
    <property type="match status" value="1"/>
</dbReference>
<dbReference type="GO" id="GO:0051302">
    <property type="term" value="P:regulation of cell division"/>
    <property type="evidence" value="ECO:0007669"/>
    <property type="project" value="TreeGrafter"/>
</dbReference>
<comment type="catalytic activity">
    <reaction evidence="7">
        <text>L-tyrosyl-[protein] + ATP = O-(5'-adenylyl)-L-tyrosyl-[protein] + diphosphate</text>
        <dbReference type="Rhea" id="RHEA:54288"/>
        <dbReference type="Rhea" id="RHEA-COMP:10136"/>
        <dbReference type="Rhea" id="RHEA-COMP:13846"/>
        <dbReference type="ChEBI" id="CHEBI:30616"/>
        <dbReference type="ChEBI" id="CHEBI:33019"/>
        <dbReference type="ChEBI" id="CHEBI:46858"/>
        <dbReference type="ChEBI" id="CHEBI:83624"/>
        <dbReference type="EC" id="2.7.7.108"/>
    </reaction>
</comment>
<accession>A0A0B2EBD7</accession>
<evidence type="ECO:0000256" key="3">
    <source>
        <dbReference type="ARBA" id="ARBA00022741"/>
    </source>
</evidence>
<proteinExistence type="predicted"/>
<evidence type="ECO:0000256" key="7">
    <source>
        <dbReference type="ARBA" id="ARBA00048696"/>
    </source>
</evidence>
<keyword evidence="4" id="KW-0067">ATP-binding</keyword>
<reference evidence="9 10" key="1">
    <citation type="submission" date="2018-06" db="EMBL/GenBank/DDBJ databases">
        <authorList>
            <consortium name="Pathogen Informatics"/>
            <person name="Doyle S."/>
        </authorList>
    </citation>
    <scope>NUCLEOTIDE SEQUENCE [LARGE SCALE GENOMIC DNA]</scope>
    <source>
        <strain evidence="9 10">NCTC13094</strain>
    </source>
</reference>
<dbReference type="PROSITE" id="PS51459">
    <property type="entry name" value="FIDO"/>
    <property type="match status" value="1"/>
</dbReference>
<keyword evidence="1 9" id="KW-0808">Transferase</keyword>
<evidence type="ECO:0000313" key="10">
    <source>
        <dbReference type="Proteomes" id="UP000254195"/>
    </source>
</evidence>
<dbReference type="EC" id="2.7.7.108" evidence="5"/>
<keyword evidence="3" id="KW-0547">Nucleotide-binding</keyword>
<dbReference type="PANTHER" id="PTHR39560">
    <property type="entry name" value="PROTEIN ADENYLYLTRANSFERASE FIC-RELATED"/>
    <property type="match status" value="1"/>
</dbReference>
<dbReference type="SUPFAM" id="SSF140931">
    <property type="entry name" value="Fic-like"/>
    <property type="match status" value="1"/>
</dbReference>
<dbReference type="Gene3D" id="1.10.3290.10">
    <property type="entry name" value="Fido-like domain"/>
    <property type="match status" value="1"/>
</dbReference>
<feature type="domain" description="Fido" evidence="8">
    <location>
        <begin position="26"/>
        <end position="155"/>
    </location>
</feature>
<protein>
    <recommendedName>
        <fullName evidence="5">protein adenylyltransferase</fullName>
        <ecNumber evidence="5">2.7.7.108</ecNumber>
    </recommendedName>
</protein>
<dbReference type="Pfam" id="PF02661">
    <property type="entry name" value="Fic"/>
    <property type="match status" value="1"/>
</dbReference>